<dbReference type="GeneID" id="70234579"/>
<keyword evidence="2" id="KW-1185">Reference proteome</keyword>
<evidence type="ECO:0000313" key="2">
    <source>
        <dbReference type="Proteomes" id="UP000769157"/>
    </source>
</evidence>
<dbReference type="EMBL" id="JAEUBE010000158">
    <property type="protein sequence ID" value="KAH3668857.1"/>
    <property type="molecule type" value="Genomic_DNA"/>
</dbReference>
<dbReference type="Gene3D" id="3.30.2280.10">
    <property type="entry name" value="Hypothetical protein (hspc210)"/>
    <property type="match status" value="1"/>
</dbReference>
<name>A0A9P8PBL7_9ASCO</name>
<gene>
    <name evidence="1" type="ORF">OGAPHI_002612</name>
</gene>
<comment type="caution">
    <text evidence="1">The sequence shown here is derived from an EMBL/GenBank/DDBJ whole genome shotgun (WGS) entry which is preliminary data.</text>
</comment>
<proteinExistence type="predicted"/>
<dbReference type="InterPro" id="IPR023231">
    <property type="entry name" value="GSKIP_dom_sf"/>
</dbReference>
<dbReference type="AlphaFoldDB" id="A0A9P8PBL7"/>
<evidence type="ECO:0000313" key="1">
    <source>
        <dbReference type="EMBL" id="KAH3668857.1"/>
    </source>
</evidence>
<dbReference type="SUPFAM" id="SSF103107">
    <property type="entry name" value="Hypothetical protein c14orf129, hspc210"/>
    <property type="match status" value="1"/>
</dbReference>
<protein>
    <recommendedName>
        <fullName evidence="3">GSKIP domain-containing protein</fullName>
    </recommendedName>
</protein>
<dbReference type="OrthoDB" id="3990099at2759"/>
<reference evidence="1" key="2">
    <citation type="submission" date="2021-01" db="EMBL/GenBank/DDBJ databases">
        <authorList>
            <person name="Schikora-Tamarit M.A."/>
        </authorList>
    </citation>
    <scope>NUCLEOTIDE SEQUENCE</scope>
    <source>
        <strain evidence="1">CBS6075</strain>
    </source>
</reference>
<dbReference type="RefSeq" id="XP_046063271.1">
    <property type="nucleotide sequence ID" value="XM_046203501.1"/>
</dbReference>
<sequence>MDQQYELTQIAQEYGSGGFFKKLALNNELSELWITTLEDKSYRIQVSVDGWHLLASDQFFPTFESLANEISPKFQRKWLLKLSEKLQTL</sequence>
<dbReference type="Proteomes" id="UP000769157">
    <property type="component" value="Unassembled WGS sequence"/>
</dbReference>
<accession>A0A9P8PBL7</accession>
<evidence type="ECO:0008006" key="3">
    <source>
        <dbReference type="Google" id="ProtNLM"/>
    </source>
</evidence>
<organism evidence="1 2">
    <name type="scientific">Ogataea philodendri</name>
    <dbReference type="NCBI Taxonomy" id="1378263"/>
    <lineage>
        <taxon>Eukaryota</taxon>
        <taxon>Fungi</taxon>
        <taxon>Dikarya</taxon>
        <taxon>Ascomycota</taxon>
        <taxon>Saccharomycotina</taxon>
        <taxon>Pichiomycetes</taxon>
        <taxon>Pichiales</taxon>
        <taxon>Pichiaceae</taxon>
        <taxon>Ogataea</taxon>
    </lineage>
</organism>
<reference evidence="1" key="1">
    <citation type="journal article" date="2021" name="Open Biol.">
        <title>Shared evolutionary footprints suggest mitochondrial oxidative damage underlies multiple complex I losses in fungi.</title>
        <authorList>
            <person name="Schikora-Tamarit M.A."/>
            <person name="Marcet-Houben M."/>
            <person name="Nosek J."/>
            <person name="Gabaldon T."/>
        </authorList>
    </citation>
    <scope>NUCLEOTIDE SEQUENCE</scope>
    <source>
        <strain evidence="1">CBS6075</strain>
    </source>
</reference>